<dbReference type="Proteomes" id="UP000574317">
    <property type="component" value="Unassembled WGS sequence"/>
</dbReference>
<gene>
    <name evidence="2" type="ORF">FNAPI_8494</name>
</gene>
<sequence>MDTTTFHSFPRLPFELREQIWKYACRQLMERRRNIHYLYMDENRNLWPRDYDRKTNDPSNSNGSGFTWHTYVWHVGLWTACRESHDIVKKLERFYIRMRCELRDWRCKWVVTPQKTESLPLDQVIELHRDICLITSDSWESLLRPWRPIYFQAEDARGRRRLKKPLNIGVKFDPSWAEEMQKAVETTYFATVLRDLPPPMAFAIRLLFQVANEYRFDLIQSTVMLIDDVSEWQSFDTEGHAGCRIFDSGQEYVEMGCLLGFSTHIPRPDSPMDDFIEELNYLFMGKLEEASLRRNRPHILDTDFLLPVLRREKQVPMIRQ</sequence>
<proteinExistence type="predicted"/>
<keyword evidence="3" id="KW-1185">Reference proteome</keyword>
<feature type="domain" description="2EXR" evidence="1">
    <location>
        <begin position="6"/>
        <end position="95"/>
    </location>
</feature>
<dbReference type="AlphaFoldDB" id="A0A8H5J2G0"/>
<evidence type="ECO:0000313" key="2">
    <source>
        <dbReference type="EMBL" id="KAF5547663.1"/>
    </source>
</evidence>
<dbReference type="Pfam" id="PF20150">
    <property type="entry name" value="2EXR"/>
    <property type="match status" value="1"/>
</dbReference>
<evidence type="ECO:0000259" key="1">
    <source>
        <dbReference type="Pfam" id="PF20150"/>
    </source>
</evidence>
<reference evidence="2 3" key="1">
    <citation type="submission" date="2020-05" db="EMBL/GenBank/DDBJ databases">
        <title>Identification and distribution of gene clusters putatively required for synthesis of sphingolipid metabolism inhibitors in phylogenetically diverse species of the filamentous fungus Fusarium.</title>
        <authorList>
            <person name="Kim H.-S."/>
            <person name="Busman M."/>
            <person name="Brown D.W."/>
            <person name="Divon H."/>
            <person name="Uhlig S."/>
            <person name="Proctor R.H."/>
        </authorList>
    </citation>
    <scope>NUCLEOTIDE SEQUENCE [LARGE SCALE GENOMIC DNA]</scope>
    <source>
        <strain evidence="2 3">NRRL 25196</strain>
    </source>
</reference>
<name>A0A8H5J2G0_9HYPO</name>
<protein>
    <recommendedName>
        <fullName evidence="1">2EXR domain-containing protein</fullName>
    </recommendedName>
</protein>
<dbReference type="InterPro" id="IPR045518">
    <property type="entry name" value="2EXR"/>
</dbReference>
<accession>A0A8H5J2G0</accession>
<dbReference type="EMBL" id="JAAOAO010000324">
    <property type="protein sequence ID" value="KAF5547663.1"/>
    <property type="molecule type" value="Genomic_DNA"/>
</dbReference>
<organism evidence="2 3">
    <name type="scientific">Fusarium napiforme</name>
    <dbReference type="NCBI Taxonomy" id="42672"/>
    <lineage>
        <taxon>Eukaryota</taxon>
        <taxon>Fungi</taxon>
        <taxon>Dikarya</taxon>
        <taxon>Ascomycota</taxon>
        <taxon>Pezizomycotina</taxon>
        <taxon>Sordariomycetes</taxon>
        <taxon>Hypocreomycetidae</taxon>
        <taxon>Hypocreales</taxon>
        <taxon>Nectriaceae</taxon>
        <taxon>Fusarium</taxon>
        <taxon>Fusarium fujikuroi species complex</taxon>
    </lineage>
</organism>
<comment type="caution">
    <text evidence="2">The sequence shown here is derived from an EMBL/GenBank/DDBJ whole genome shotgun (WGS) entry which is preliminary data.</text>
</comment>
<dbReference type="PANTHER" id="PTHR35910:SF1">
    <property type="entry name" value="2EXR DOMAIN-CONTAINING PROTEIN"/>
    <property type="match status" value="1"/>
</dbReference>
<dbReference type="PANTHER" id="PTHR35910">
    <property type="entry name" value="2EXR DOMAIN-CONTAINING PROTEIN"/>
    <property type="match status" value="1"/>
</dbReference>
<evidence type="ECO:0000313" key="3">
    <source>
        <dbReference type="Proteomes" id="UP000574317"/>
    </source>
</evidence>